<keyword evidence="13" id="KW-0496">Mitochondrion</keyword>
<evidence type="ECO:0000313" key="18">
    <source>
        <dbReference type="EMBL" id="KAJ1928869.1"/>
    </source>
</evidence>
<feature type="binding site" description="covalent" evidence="16">
    <location>
        <position position="112"/>
    </location>
    <ligand>
        <name>heme c</name>
        <dbReference type="ChEBI" id="CHEBI:61717"/>
    </ligand>
</feature>
<comment type="caution">
    <text evidence="18">The sequence shown here is derived from an EMBL/GenBank/DDBJ whole genome shotgun (WGS) entry which is preliminary data.</text>
</comment>
<evidence type="ECO:0000313" key="19">
    <source>
        <dbReference type="Proteomes" id="UP001150569"/>
    </source>
</evidence>
<dbReference type="OrthoDB" id="5925at2759"/>
<comment type="similarity">
    <text evidence="2">Belongs to the cytochrome c family.</text>
</comment>
<reference evidence="18" key="1">
    <citation type="submission" date="2022-07" db="EMBL/GenBank/DDBJ databases">
        <title>Phylogenomic reconstructions and comparative analyses of Kickxellomycotina fungi.</title>
        <authorList>
            <person name="Reynolds N.K."/>
            <person name="Stajich J.E."/>
            <person name="Barry K."/>
            <person name="Grigoriev I.V."/>
            <person name="Crous P."/>
            <person name="Smith M.E."/>
        </authorList>
    </citation>
    <scope>NUCLEOTIDE SEQUENCE</scope>
    <source>
        <strain evidence="18">RSA 861</strain>
    </source>
</reference>
<evidence type="ECO:0000256" key="9">
    <source>
        <dbReference type="ARBA" id="ARBA00022792"/>
    </source>
</evidence>
<evidence type="ECO:0000256" key="3">
    <source>
        <dbReference type="ARBA" id="ARBA00012951"/>
    </source>
</evidence>
<dbReference type="PRINTS" id="PR00603">
    <property type="entry name" value="CYTOCHROMEC1"/>
</dbReference>
<dbReference type="FunFam" id="1.10.760.10:FF:000002">
    <property type="entry name" value="Cytochrome c1, heme protein"/>
    <property type="match status" value="1"/>
</dbReference>
<dbReference type="EMBL" id="JANBPT010000056">
    <property type="protein sequence ID" value="KAJ1928869.1"/>
    <property type="molecule type" value="Genomic_DNA"/>
</dbReference>
<dbReference type="Proteomes" id="UP001150569">
    <property type="component" value="Unassembled WGS sequence"/>
</dbReference>
<dbReference type="SUPFAM" id="SSF46626">
    <property type="entry name" value="Cytochrome c"/>
    <property type="match status" value="1"/>
</dbReference>
<keyword evidence="7" id="KW-0812">Transmembrane</keyword>
<name>A0A9W8E1Q0_9FUNG</name>
<evidence type="ECO:0000256" key="1">
    <source>
        <dbReference type="ARBA" id="ARBA00004273"/>
    </source>
</evidence>
<protein>
    <recommendedName>
        <fullName evidence="3">quinol--cytochrome-c reductase</fullName>
        <ecNumber evidence="3">7.1.1.8</ecNumber>
    </recommendedName>
</protein>
<comment type="subcellular location">
    <subcellularLocation>
        <location evidence="1">Mitochondrion inner membrane</location>
    </subcellularLocation>
</comment>
<evidence type="ECO:0000256" key="4">
    <source>
        <dbReference type="ARBA" id="ARBA00022448"/>
    </source>
</evidence>
<keyword evidence="9" id="KW-0999">Mitochondrion inner membrane</keyword>
<keyword evidence="6" id="KW-0679">Respiratory chain</keyword>
<evidence type="ECO:0000259" key="17">
    <source>
        <dbReference type="PROSITE" id="PS51007"/>
    </source>
</evidence>
<evidence type="ECO:0000256" key="7">
    <source>
        <dbReference type="ARBA" id="ARBA00022692"/>
    </source>
</evidence>
<keyword evidence="19" id="KW-1185">Reference proteome</keyword>
<dbReference type="GO" id="GO:0046872">
    <property type="term" value="F:metal ion binding"/>
    <property type="evidence" value="ECO:0007669"/>
    <property type="project" value="UniProtKB-KW"/>
</dbReference>
<organism evidence="18 19">
    <name type="scientific">Tieghemiomyces parasiticus</name>
    <dbReference type="NCBI Taxonomy" id="78921"/>
    <lineage>
        <taxon>Eukaryota</taxon>
        <taxon>Fungi</taxon>
        <taxon>Fungi incertae sedis</taxon>
        <taxon>Zoopagomycota</taxon>
        <taxon>Kickxellomycotina</taxon>
        <taxon>Dimargaritomycetes</taxon>
        <taxon>Dimargaritales</taxon>
        <taxon>Dimargaritaceae</taxon>
        <taxon>Tieghemiomyces</taxon>
    </lineage>
</organism>
<dbReference type="Gene3D" id="1.20.5.100">
    <property type="entry name" value="Cytochrome c1, transmembrane anchor, C-terminal"/>
    <property type="match status" value="1"/>
</dbReference>
<sequence length="316" mass="34772">MLARTPLSAALKSAARFAVSRPGQARRMTTQAAESTAKPSWTNTMLTAGGMATVGTALGMYYLESHTAHANMADEGLHPPAYPWAHRGLFDSFDHASVRRGYQVYKEVCSSCHSMDRIAFRNLVNVTHTLDEAKALAEEYEFKDGPDEHGEMFMRPGKLSDYLPGPYPNEEAARAANAGAYPPDLSLMGKARHGGADYIYALLTGYHDPPAGVEIRDGLNYNPYFPGGAIAMARVLFDDLVEYEDGTPATTSQMAKDVTNFLAWTAEPELDERKRTGAKALILFGTLFALSLYLKRLKFASLKTRKIVYRPPPKSH</sequence>
<dbReference type="PROSITE" id="PS51007">
    <property type="entry name" value="CYTC"/>
    <property type="match status" value="1"/>
</dbReference>
<dbReference type="GO" id="GO:0005743">
    <property type="term" value="C:mitochondrial inner membrane"/>
    <property type="evidence" value="ECO:0007669"/>
    <property type="project" value="UniProtKB-SubCell"/>
</dbReference>
<keyword evidence="11" id="KW-1133">Transmembrane helix</keyword>
<evidence type="ECO:0000256" key="6">
    <source>
        <dbReference type="ARBA" id="ARBA00022660"/>
    </source>
</evidence>
<dbReference type="AlphaFoldDB" id="A0A9W8E1Q0"/>
<keyword evidence="4" id="KW-0813">Transport</keyword>
<evidence type="ECO:0000256" key="2">
    <source>
        <dbReference type="ARBA" id="ARBA00006488"/>
    </source>
</evidence>
<feature type="binding site" description="covalent" evidence="16">
    <location>
        <position position="109"/>
    </location>
    <ligand>
        <name>heme c</name>
        <dbReference type="ChEBI" id="CHEBI:61717"/>
    </ligand>
</feature>
<gene>
    <name evidence="18" type="primary">CYT1</name>
    <name evidence="18" type="ORF">IWQ60_001665</name>
</gene>
<accession>A0A9W8E1Q0</accession>
<dbReference type="InterPro" id="IPR002326">
    <property type="entry name" value="Cyt_c1"/>
</dbReference>
<keyword evidence="8 16" id="KW-0479">Metal-binding</keyword>
<dbReference type="PANTHER" id="PTHR10266">
    <property type="entry name" value="CYTOCHROME C1"/>
    <property type="match status" value="1"/>
</dbReference>
<dbReference type="InterPro" id="IPR009056">
    <property type="entry name" value="Cyt_c-like_dom"/>
</dbReference>
<dbReference type="FunFam" id="1.20.5.100:FF:000003">
    <property type="entry name" value="Cytochrome c1, heme protein, mitochondrial"/>
    <property type="match status" value="1"/>
</dbReference>
<feature type="binding site" description="covalent" evidence="16">
    <location>
        <position position="113"/>
    </location>
    <ligand>
        <name>heme c</name>
        <dbReference type="ChEBI" id="CHEBI:61717"/>
    </ligand>
</feature>
<evidence type="ECO:0000256" key="13">
    <source>
        <dbReference type="ARBA" id="ARBA00023128"/>
    </source>
</evidence>
<evidence type="ECO:0000256" key="15">
    <source>
        <dbReference type="ARBA" id="ARBA00029351"/>
    </source>
</evidence>
<keyword evidence="5 16" id="KW-0349">Heme</keyword>
<dbReference type="Gene3D" id="1.10.760.10">
    <property type="entry name" value="Cytochrome c-like domain"/>
    <property type="match status" value="1"/>
</dbReference>
<evidence type="ECO:0000256" key="16">
    <source>
        <dbReference type="PIRSR" id="PIRSR602326-1"/>
    </source>
</evidence>
<comment type="catalytic activity">
    <reaction evidence="15">
        <text>a quinol + 2 Fe(III)-[cytochrome c](out) = a quinone + 2 Fe(II)-[cytochrome c](out) + 2 H(+)(out)</text>
        <dbReference type="Rhea" id="RHEA:11484"/>
        <dbReference type="Rhea" id="RHEA-COMP:10350"/>
        <dbReference type="Rhea" id="RHEA-COMP:14399"/>
        <dbReference type="ChEBI" id="CHEBI:15378"/>
        <dbReference type="ChEBI" id="CHEBI:24646"/>
        <dbReference type="ChEBI" id="CHEBI:29033"/>
        <dbReference type="ChEBI" id="CHEBI:29034"/>
        <dbReference type="ChEBI" id="CHEBI:132124"/>
        <dbReference type="EC" id="7.1.1.8"/>
    </reaction>
</comment>
<dbReference type="EC" id="7.1.1.8" evidence="3"/>
<evidence type="ECO:0000256" key="8">
    <source>
        <dbReference type="ARBA" id="ARBA00022723"/>
    </source>
</evidence>
<dbReference type="PANTHER" id="PTHR10266:SF3">
    <property type="entry name" value="CYTOCHROME C1, HEME PROTEIN, MITOCHONDRIAL"/>
    <property type="match status" value="1"/>
</dbReference>
<evidence type="ECO:0000256" key="11">
    <source>
        <dbReference type="ARBA" id="ARBA00022989"/>
    </source>
</evidence>
<keyword evidence="12 16" id="KW-0408">Iron</keyword>
<dbReference type="GO" id="GO:0020037">
    <property type="term" value="F:heme binding"/>
    <property type="evidence" value="ECO:0007669"/>
    <property type="project" value="InterPro"/>
</dbReference>
<dbReference type="InterPro" id="IPR021157">
    <property type="entry name" value="Cyt_c1_TM_anchor_C"/>
</dbReference>
<comment type="cofactor">
    <cofactor evidence="16">
        <name>heme c</name>
        <dbReference type="ChEBI" id="CHEBI:61717"/>
    </cofactor>
    <text evidence="16">Binds 1 heme c group covalently per subunit.</text>
</comment>
<evidence type="ECO:0000256" key="14">
    <source>
        <dbReference type="ARBA" id="ARBA00023136"/>
    </source>
</evidence>
<dbReference type="InterPro" id="IPR036909">
    <property type="entry name" value="Cyt_c-like_dom_sf"/>
</dbReference>
<dbReference type="GO" id="GO:0006122">
    <property type="term" value="P:mitochondrial electron transport, ubiquinol to cytochrome c"/>
    <property type="evidence" value="ECO:0007669"/>
    <property type="project" value="TreeGrafter"/>
</dbReference>
<evidence type="ECO:0000256" key="10">
    <source>
        <dbReference type="ARBA" id="ARBA00022982"/>
    </source>
</evidence>
<evidence type="ECO:0000256" key="12">
    <source>
        <dbReference type="ARBA" id="ARBA00023004"/>
    </source>
</evidence>
<dbReference type="SUPFAM" id="SSF81496">
    <property type="entry name" value="Cytochrome c1 subunit of cytochrome bc1 complex (Ubiquinol-cytochrome c reductase), transmembrane anchor"/>
    <property type="match status" value="1"/>
</dbReference>
<feature type="binding site" description="covalent" evidence="16">
    <location>
        <position position="232"/>
    </location>
    <ligand>
        <name>heme c</name>
        <dbReference type="ChEBI" id="CHEBI:61717"/>
    </ligand>
</feature>
<dbReference type="GO" id="GO:0008121">
    <property type="term" value="F:quinol-cytochrome-c reductase activity"/>
    <property type="evidence" value="ECO:0007669"/>
    <property type="project" value="UniProtKB-EC"/>
</dbReference>
<keyword evidence="14" id="KW-0472">Membrane</keyword>
<dbReference type="Pfam" id="PF02167">
    <property type="entry name" value="Cytochrom_C1"/>
    <property type="match status" value="1"/>
</dbReference>
<proteinExistence type="inferred from homology"/>
<feature type="domain" description="Cytochrome c" evidence="17">
    <location>
        <begin position="96"/>
        <end position="248"/>
    </location>
</feature>
<keyword evidence="10" id="KW-0249">Electron transport</keyword>
<evidence type="ECO:0000256" key="5">
    <source>
        <dbReference type="ARBA" id="ARBA00022617"/>
    </source>
</evidence>